<evidence type="ECO:0000256" key="6">
    <source>
        <dbReference type="ARBA" id="ARBA00022679"/>
    </source>
</evidence>
<evidence type="ECO:0000313" key="11">
    <source>
        <dbReference type="EMBL" id="MFD2761493.1"/>
    </source>
</evidence>
<name>A0ABW5V713_9BACI</name>
<dbReference type="PROSITE" id="PS00097">
    <property type="entry name" value="CARBAMOYLTRANSFERASE"/>
    <property type="match status" value="1"/>
</dbReference>
<evidence type="ECO:0000259" key="9">
    <source>
        <dbReference type="Pfam" id="PF00185"/>
    </source>
</evidence>
<feature type="binding site" evidence="8">
    <location>
        <position position="239"/>
    </location>
    <ligand>
        <name>L-ornithine</name>
        <dbReference type="ChEBI" id="CHEBI:46911"/>
    </ligand>
</feature>
<comment type="catalytic activity">
    <reaction evidence="7 8">
        <text>carbamoyl phosphate + L-ornithine = L-citrulline + phosphate + H(+)</text>
        <dbReference type="Rhea" id="RHEA:19513"/>
        <dbReference type="ChEBI" id="CHEBI:15378"/>
        <dbReference type="ChEBI" id="CHEBI:43474"/>
        <dbReference type="ChEBI" id="CHEBI:46911"/>
        <dbReference type="ChEBI" id="CHEBI:57743"/>
        <dbReference type="ChEBI" id="CHEBI:58228"/>
        <dbReference type="EC" id="2.1.3.3"/>
    </reaction>
</comment>
<accession>A0ABW5V713</accession>
<dbReference type="PANTHER" id="PTHR45753">
    <property type="entry name" value="ORNITHINE CARBAMOYLTRANSFERASE, MITOCHONDRIAL"/>
    <property type="match status" value="1"/>
</dbReference>
<evidence type="ECO:0000256" key="2">
    <source>
        <dbReference type="ARBA" id="ARBA00004975"/>
    </source>
</evidence>
<protein>
    <recommendedName>
        <fullName evidence="5 8">Ornithine carbamoyltransferase</fullName>
        <shortName evidence="8">OTCase</shortName>
        <ecNumber evidence="4 8">2.1.3.3</ecNumber>
    </recommendedName>
</protein>
<dbReference type="InterPro" id="IPR006132">
    <property type="entry name" value="Asp/Orn_carbamoyltranf_P-bd"/>
</dbReference>
<evidence type="ECO:0000259" key="10">
    <source>
        <dbReference type="Pfam" id="PF02729"/>
    </source>
</evidence>
<feature type="binding site" evidence="8">
    <location>
        <begin position="66"/>
        <end position="69"/>
    </location>
    <ligand>
        <name>carbamoyl phosphate</name>
        <dbReference type="ChEBI" id="CHEBI:58228"/>
    </ligand>
</feature>
<sequence length="320" mass="34529">MGPGVKQGNVQQQLKGRDFLSLHDLSSEELVYLVDLADEMKTLHKAGVTEQPLKGRTLGMLFEKPSTRTRISFETGIFQLGGTGIFLDGNDLQLGRGESISDTAKVLSGYLDGIMIRTFGHESVETLAQHATVPVINGLTDYCHPCQVLADLLTIREAKGGWSGQKLAYIGDGNNMTHSLLAGAAMTGMTISIATPEGYEPEPDVTEQAAATASVTGGCVELTTDPNKAVRQADIVYTDVWASMGQEKEQIARNRAFAGFQVNRKLFSSAKQDAIFMHCLPAHRGEEVTADIIDGSQSVVFQQAENRLHAQKALMTALMG</sequence>
<dbReference type="PRINTS" id="PR00102">
    <property type="entry name" value="OTCASE"/>
</dbReference>
<comment type="pathway">
    <text evidence="2">Amino-acid biosynthesis; L-arginine biosynthesis; L-arginine from L-ornithine and carbamoyl phosphate: step 1/3.</text>
</comment>
<dbReference type="InterPro" id="IPR006130">
    <property type="entry name" value="Asp/Orn_carbamoylTrfase"/>
</dbReference>
<dbReference type="SUPFAM" id="SSF53671">
    <property type="entry name" value="Aspartate/ornithine carbamoyltransferase"/>
    <property type="match status" value="1"/>
</dbReference>
<dbReference type="Gene3D" id="3.40.50.1370">
    <property type="entry name" value="Aspartate/ornithine carbamoyltransferase"/>
    <property type="match status" value="2"/>
</dbReference>
<evidence type="ECO:0000256" key="5">
    <source>
        <dbReference type="ARBA" id="ARBA00016634"/>
    </source>
</evidence>
<dbReference type="InterPro" id="IPR036901">
    <property type="entry name" value="Asp/Orn_carbamoylTrfase_sf"/>
</dbReference>
<evidence type="ECO:0000256" key="1">
    <source>
        <dbReference type="ARBA" id="ARBA00003822"/>
    </source>
</evidence>
<dbReference type="EC" id="2.1.3.3" evidence="4 8"/>
<evidence type="ECO:0000256" key="8">
    <source>
        <dbReference type="HAMAP-Rule" id="MF_01109"/>
    </source>
</evidence>
<dbReference type="NCBIfam" id="NF001986">
    <property type="entry name" value="PRK00779.1"/>
    <property type="match status" value="1"/>
</dbReference>
<keyword evidence="8" id="KW-0963">Cytoplasm</keyword>
<dbReference type="InterPro" id="IPR024904">
    <property type="entry name" value="OTCase_ArgI"/>
</dbReference>
<proteinExistence type="inferred from homology"/>
<dbReference type="InterPro" id="IPR006131">
    <property type="entry name" value="Asp_carbamoyltransf_Asp/Orn-bd"/>
</dbReference>
<dbReference type="Pfam" id="PF00185">
    <property type="entry name" value="OTCace"/>
    <property type="match status" value="1"/>
</dbReference>
<dbReference type="NCBIfam" id="TIGR00658">
    <property type="entry name" value="orni_carb_tr"/>
    <property type="match status" value="1"/>
</dbReference>
<evidence type="ECO:0000256" key="7">
    <source>
        <dbReference type="ARBA" id="ARBA00048772"/>
    </source>
</evidence>
<feature type="binding site" evidence="8">
    <location>
        <begin position="144"/>
        <end position="147"/>
    </location>
    <ligand>
        <name>carbamoyl phosphate</name>
        <dbReference type="ChEBI" id="CHEBI:58228"/>
    </ligand>
</feature>
<feature type="domain" description="Aspartate/ornithine carbamoyltransferase carbamoyl-P binding" evidence="10">
    <location>
        <begin position="17"/>
        <end position="157"/>
    </location>
</feature>
<feature type="binding site" evidence="8">
    <location>
        <begin position="243"/>
        <end position="244"/>
    </location>
    <ligand>
        <name>L-ornithine</name>
        <dbReference type="ChEBI" id="CHEBI:46911"/>
    </ligand>
</feature>
<keyword evidence="6 8" id="KW-0808">Transferase</keyword>
<comment type="similarity">
    <text evidence="3 8">Belongs to the aspartate/ornithine carbamoyltransferase superfamily. OTCase family.</text>
</comment>
<comment type="function">
    <text evidence="1">Reversibly catalyzes the transfer of the carbamoyl group from carbamoyl phosphate (CP) to the N(epsilon) atom of ornithine (ORN) to produce L-citrulline.</text>
</comment>
<feature type="binding site" evidence="8">
    <location>
        <position position="307"/>
    </location>
    <ligand>
        <name>carbamoyl phosphate</name>
        <dbReference type="ChEBI" id="CHEBI:58228"/>
    </ligand>
</feature>
<organism evidence="11 12">
    <name type="scientific">Lentibacillus juripiscarius</name>
    <dbReference type="NCBI Taxonomy" id="257446"/>
    <lineage>
        <taxon>Bacteria</taxon>
        <taxon>Bacillati</taxon>
        <taxon>Bacillota</taxon>
        <taxon>Bacilli</taxon>
        <taxon>Bacillales</taxon>
        <taxon>Bacillaceae</taxon>
        <taxon>Lentibacillus</taxon>
    </lineage>
</organism>
<dbReference type="Proteomes" id="UP001597502">
    <property type="component" value="Unassembled WGS sequence"/>
</dbReference>
<feature type="domain" description="Aspartate/ornithine carbamoyltransferase Asp/Orn-binding" evidence="9">
    <location>
        <begin position="164"/>
        <end position="317"/>
    </location>
</feature>
<dbReference type="GO" id="GO:0004585">
    <property type="term" value="F:ornithine carbamoyltransferase activity"/>
    <property type="evidence" value="ECO:0007669"/>
    <property type="project" value="UniProtKB-EC"/>
</dbReference>
<reference evidence="12" key="1">
    <citation type="journal article" date="2019" name="Int. J. Syst. Evol. Microbiol.">
        <title>The Global Catalogue of Microorganisms (GCM) 10K type strain sequencing project: providing services to taxonomists for standard genome sequencing and annotation.</title>
        <authorList>
            <consortium name="The Broad Institute Genomics Platform"/>
            <consortium name="The Broad Institute Genome Sequencing Center for Infectious Disease"/>
            <person name="Wu L."/>
            <person name="Ma J."/>
        </authorList>
    </citation>
    <scope>NUCLEOTIDE SEQUENCE [LARGE SCALE GENOMIC DNA]</scope>
    <source>
        <strain evidence="12">TISTR 1535</strain>
    </source>
</reference>
<evidence type="ECO:0000256" key="3">
    <source>
        <dbReference type="ARBA" id="ARBA00007805"/>
    </source>
</evidence>
<dbReference type="PANTHER" id="PTHR45753:SF3">
    <property type="entry name" value="ORNITHINE TRANSCARBAMYLASE, MITOCHONDRIAL"/>
    <property type="match status" value="1"/>
</dbReference>
<comment type="caution">
    <text evidence="11">The sequence shown here is derived from an EMBL/GenBank/DDBJ whole genome shotgun (WGS) entry which is preliminary data.</text>
</comment>
<feature type="binding site" evidence="8">
    <location>
        <position position="175"/>
    </location>
    <ligand>
        <name>L-ornithine</name>
        <dbReference type="ChEBI" id="CHEBI:46911"/>
    </ligand>
</feature>
<feature type="binding site" evidence="8">
    <location>
        <position position="117"/>
    </location>
    <ligand>
        <name>carbamoyl phosphate</name>
        <dbReference type="ChEBI" id="CHEBI:58228"/>
    </ligand>
</feature>
<dbReference type="EMBL" id="JBHUNA010000022">
    <property type="protein sequence ID" value="MFD2761493.1"/>
    <property type="molecule type" value="Genomic_DNA"/>
</dbReference>
<keyword evidence="12" id="KW-1185">Reference proteome</keyword>
<dbReference type="PRINTS" id="PR00100">
    <property type="entry name" value="AOTCASE"/>
</dbReference>
<gene>
    <name evidence="11" type="primary">argF</name>
    <name evidence="11" type="ORF">ACFSUO_11000</name>
</gene>
<dbReference type="InterPro" id="IPR002292">
    <property type="entry name" value="Orn/put_carbamltrans"/>
</dbReference>
<dbReference type="HAMAP" id="MF_01109">
    <property type="entry name" value="OTCase"/>
    <property type="match status" value="1"/>
</dbReference>
<evidence type="ECO:0000256" key="4">
    <source>
        <dbReference type="ARBA" id="ARBA00013007"/>
    </source>
</evidence>
<comment type="subcellular location">
    <subcellularLocation>
        <location evidence="8">Cytoplasm</location>
    </subcellularLocation>
</comment>
<feature type="binding site" evidence="8">
    <location>
        <begin position="279"/>
        <end position="280"/>
    </location>
    <ligand>
        <name>carbamoyl phosphate</name>
        <dbReference type="ChEBI" id="CHEBI:58228"/>
    </ligand>
</feature>
<dbReference type="RefSeq" id="WP_382394039.1">
    <property type="nucleotide sequence ID" value="NZ_JBHUNA010000022.1"/>
</dbReference>
<evidence type="ECO:0000313" key="12">
    <source>
        <dbReference type="Proteomes" id="UP001597502"/>
    </source>
</evidence>
<dbReference type="Pfam" id="PF02729">
    <property type="entry name" value="OTCace_N"/>
    <property type="match status" value="1"/>
</dbReference>
<feature type="binding site" evidence="8">
    <location>
        <position position="93"/>
    </location>
    <ligand>
        <name>carbamoyl phosphate</name>
        <dbReference type="ChEBI" id="CHEBI:58228"/>
    </ligand>
</feature>